<dbReference type="Gene3D" id="1.20.1250.20">
    <property type="entry name" value="MFS general substrate transporter like domains"/>
    <property type="match status" value="1"/>
</dbReference>
<evidence type="ECO:0000313" key="9">
    <source>
        <dbReference type="EMBL" id="CAF1385103.1"/>
    </source>
</evidence>
<evidence type="ECO:0000313" key="8">
    <source>
        <dbReference type="EMBL" id="CAF1140640.1"/>
    </source>
</evidence>
<name>A0A815JPT5_9BILA</name>
<reference evidence="9" key="1">
    <citation type="submission" date="2021-02" db="EMBL/GenBank/DDBJ databases">
        <authorList>
            <person name="Nowell W R."/>
        </authorList>
    </citation>
    <scope>NUCLEOTIDE SEQUENCE</scope>
</reference>
<feature type="region of interest" description="Disordered" evidence="6">
    <location>
        <begin position="1"/>
        <end position="31"/>
    </location>
</feature>
<dbReference type="InterPro" id="IPR036259">
    <property type="entry name" value="MFS_trans_sf"/>
</dbReference>
<evidence type="ECO:0000256" key="7">
    <source>
        <dbReference type="SAM" id="Phobius"/>
    </source>
</evidence>
<dbReference type="Pfam" id="PF05978">
    <property type="entry name" value="UNC-93"/>
    <property type="match status" value="1"/>
</dbReference>
<organism evidence="9 12">
    <name type="scientific">Didymodactylos carnosus</name>
    <dbReference type="NCBI Taxonomy" id="1234261"/>
    <lineage>
        <taxon>Eukaryota</taxon>
        <taxon>Metazoa</taxon>
        <taxon>Spiralia</taxon>
        <taxon>Gnathifera</taxon>
        <taxon>Rotifera</taxon>
        <taxon>Eurotatoria</taxon>
        <taxon>Bdelloidea</taxon>
        <taxon>Philodinida</taxon>
        <taxon>Philodinidae</taxon>
        <taxon>Didymodactylos</taxon>
    </lineage>
</organism>
<feature type="compositionally biased region" description="Polar residues" evidence="6">
    <location>
        <begin position="1"/>
        <end position="18"/>
    </location>
</feature>
<comment type="subcellular location">
    <subcellularLocation>
        <location evidence="1">Membrane</location>
        <topology evidence="1">Multi-pass membrane protein</topology>
    </subcellularLocation>
</comment>
<dbReference type="EMBL" id="CAJOBC010082062">
    <property type="protein sequence ID" value="CAF4280335.1"/>
    <property type="molecule type" value="Genomic_DNA"/>
</dbReference>
<evidence type="ECO:0000256" key="4">
    <source>
        <dbReference type="ARBA" id="ARBA00022989"/>
    </source>
</evidence>
<dbReference type="PANTHER" id="PTHR19444">
    <property type="entry name" value="UNC-93 RELATED"/>
    <property type="match status" value="1"/>
</dbReference>
<dbReference type="EMBL" id="CAJOBA010026280">
    <property type="protein sequence ID" value="CAF3935314.1"/>
    <property type="molecule type" value="Genomic_DNA"/>
</dbReference>
<accession>A0A815JPT5</accession>
<evidence type="ECO:0000256" key="3">
    <source>
        <dbReference type="ARBA" id="ARBA00022692"/>
    </source>
</evidence>
<dbReference type="OrthoDB" id="10064473at2759"/>
<dbReference type="Proteomes" id="UP000681722">
    <property type="component" value="Unassembled WGS sequence"/>
</dbReference>
<feature type="transmembrane region" description="Helical" evidence="7">
    <location>
        <begin position="174"/>
        <end position="193"/>
    </location>
</feature>
<dbReference type="InterPro" id="IPR051951">
    <property type="entry name" value="UNC-93_regulatory"/>
</dbReference>
<keyword evidence="5 7" id="KW-0472">Membrane</keyword>
<feature type="transmembrane region" description="Helical" evidence="7">
    <location>
        <begin position="127"/>
        <end position="143"/>
    </location>
</feature>
<evidence type="ECO:0000313" key="12">
    <source>
        <dbReference type="Proteomes" id="UP000663829"/>
    </source>
</evidence>
<dbReference type="EMBL" id="CAJNOK010011456">
    <property type="protein sequence ID" value="CAF1140640.1"/>
    <property type="molecule type" value="Genomic_DNA"/>
</dbReference>
<keyword evidence="12" id="KW-1185">Reference proteome</keyword>
<evidence type="ECO:0000256" key="1">
    <source>
        <dbReference type="ARBA" id="ARBA00004141"/>
    </source>
</evidence>
<evidence type="ECO:0000313" key="11">
    <source>
        <dbReference type="EMBL" id="CAF4280335.1"/>
    </source>
</evidence>
<dbReference type="EMBL" id="CAJNOQ010016658">
    <property type="protein sequence ID" value="CAF1385103.1"/>
    <property type="molecule type" value="Genomic_DNA"/>
</dbReference>
<dbReference type="GO" id="GO:0016020">
    <property type="term" value="C:membrane"/>
    <property type="evidence" value="ECO:0007669"/>
    <property type="project" value="UniProtKB-SubCell"/>
</dbReference>
<sequence length="212" mass="23873">MAEDSNTAPVNTISFNNQPHDDKEEPKDIPPLTKEDFTPFQTYKNLFFSSIFFISTVMQIFGMKYSVIIGVIGFTVYVAANIYPTPPLMYLSAALAGIVAAPLWIAQAAYVREIAQYHARHRKQPEEISLNLFLAMVSALYAAKDPSALAKNRVWKSVGFAVTYGYTNYVNMRLSLILLLVYLTISLICYIIVELRIRLKKSTVPHNPLELA</sequence>
<feature type="compositionally biased region" description="Basic and acidic residues" evidence="6">
    <location>
        <begin position="19"/>
        <end position="31"/>
    </location>
</feature>
<protein>
    <submittedName>
        <fullName evidence="9">Uncharacterized protein</fullName>
    </submittedName>
</protein>
<dbReference type="PANTHER" id="PTHR19444:SF13">
    <property type="entry name" value="PROTEIN UNC-93 HOMOLOG A"/>
    <property type="match status" value="1"/>
</dbReference>
<dbReference type="InterPro" id="IPR010291">
    <property type="entry name" value="Ion_channel_UNC-93"/>
</dbReference>
<feature type="transmembrane region" description="Helical" evidence="7">
    <location>
        <begin position="89"/>
        <end position="106"/>
    </location>
</feature>
<keyword evidence="4 7" id="KW-1133">Transmembrane helix</keyword>
<evidence type="ECO:0000256" key="5">
    <source>
        <dbReference type="ARBA" id="ARBA00023136"/>
    </source>
</evidence>
<dbReference type="Proteomes" id="UP000663829">
    <property type="component" value="Unassembled WGS sequence"/>
</dbReference>
<keyword evidence="3 7" id="KW-0812">Transmembrane</keyword>
<evidence type="ECO:0000256" key="6">
    <source>
        <dbReference type="SAM" id="MobiDB-lite"/>
    </source>
</evidence>
<dbReference type="AlphaFoldDB" id="A0A815JPT5"/>
<proteinExistence type="inferred from homology"/>
<dbReference type="Proteomes" id="UP000682733">
    <property type="component" value="Unassembled WGS sequence"/>
</dbReference>
<gene>
    <name evidence="9" type="ORF">GPM918_LOCUS32523</name>
    <name evidence="8" type="ORF">OVA965_LOCUS21109</name>
    <name evidence="11" type="ORF">SRO942_LOCUS33195</name>
    <name evidence="10" type="ORF">TMI583_LOCUS21683</name>
</gene>
<comment type="similarity">
    <text evidence="2">Belongs to the unc-93 family.</text>
</comment>
<dbReference type="Proteomes" id="UP000677228">
    <property type="component" value="Unassembled WGS sequence"/>
</dbReference>
<evidence type="ECO:0000256" key="2">
    <source>
        <dbReference type="ARBA" id="ARBA00009172"/>
    </source>
</evidence>
<comment type="caution">
    <text evidence="9">The sequence shown here is derived from an EMBL/GenBank/DDBJ whole genome shotgun (WGS) entry which is preliminary data.</text>
</comment>
<evidence type="ECO:0000313" key="10">
    <source>
        <dbReference type="EMBL" id="CAF3935314.1"/>
    </source>
</evidence>